<name>E3QR53_COLGM</name>
<dbReference type="GO" id="GO:0004497">
    <property type="term" value="F:monooxygenase activity"/>
    <property type="evidence" value="ECO:0007669"/>
    <property type="project" value="InterPro"/>
</dbReference>
<dbReference type="VEuPathDB" id="FungiDB:GLRG_08485"/>
<dbReference type="STRING" id="645133.E3QR53"/>
<dbReference type="Gene3D" id="1.10.630.10">
    <property type="entry name" value="Cytochrome P450"/>
    <property type="match status" value="1"/>
</dbReference>
<dbReference type="RefSeq" id="XP_008097361.1">
    <property type="nucleotide sequence ID" value="XM_008099170.1"/>
</dbReference>
<dbReference type="OrthoDB" id="1470350at2759"/>
<keyword evidence="2" id="KW-1185">Reference proteome</keyword>
<protein>
    <submittedName>
        <fullName evidence="1">Uncharacterized protein</fullName>
    </submittedName>
</protein>
<dbReference type="AlphaFoldDB" id="E3QR53"/>
<evidence type="ECO:0000313" key="2">
    <source>
        <dbReference type="Proteomes" id="UP000008782"/>
    </source>
</evidence>
<dbReference type="HOGENOM" id="CLU_1525027_0_0_1"/>
<dbReference type="GO" id="GO:0020037">
    <property type="term" value="F:heme binding"/>
    <property type="evidence" value="ECO:0007669"/>
    <property type="project" value="InterPro"/>
</dbReference>
<reference evidence="2" key="1">
    <citation type="journal article" date="2012" name="Nat. Genet.">
        <title>Lifestyle transitions in plant pathogenic Colletotrichum fungi deciphered by genome and transcriptome analyses.</title>
        <authorList>
            <person name="O'Connell R.J."/>
            <person name="Thon M.R."/>
            <person name="Hacquard S."/>
            <person name="Amyotte S.G."/>
            <person name="Kleemann J."/>
            <person name="Torres M.F."/>
            <person name="Damm U."/>
            <person name="Buiate E.A."/>
            <person name="Epstein L."/>
            <person name="Alkan N."/>
            <person name="Altmueller J."/>
            <person name="Alvarado-Balderrama L."/>
            <person name="Bauser C.A."/>
            <person name="Becker C."/>
            <person name="Birren B.W."/>
            <person name="Chen Z."/>
            <person name="Choi J."/>
            <person name="Crouch J.A."/>
            <person name="Duvick J.P."/>
            <person name="Farman M.A."/>
            <person name="Gan P."/>
            <person name="Heiman D."/>
            <person name="Henrissat B."/>
            <person name="Howard R.J."/>
            <person name="Kabbage M."/>
            <person name="Koch C."/>
            <person name="Kracher B."/>
            <person name="Kubo Y."/>
            <person name="Law A.D."/>
            <person name="Lebrun M.-H."/>
            <person name="Lee Y.-H."/>
            <person name="Miyara I."/>
            <person name="Moore N."/>
            <person name="Neumann U."/>
            <person name="Nordstroem K."/>
            <person name="Panaccione D.G."/>
            <person name="Panstruga R."/>
            <person name="Place M."/>
            <person name="Proctor R.H."/>
            <person name="Prusky D."/>
            <person name="Rech G."/>
            <person name="Reinhardt R."/>
            <person name="Rollins J.A."/>
            <person name="Rounsley S."/>
            <person name="Schardl C.L."/>
            <person name="Schwartz D.C."/>
            <person name="Shenoy N."/>
            <person name="Shirasu K."/>
            <person name="Sikhakolli U.R."/>
            <person name="Stueber K."/>
            <person name="Sukno S.A."/>
            <person name="Sweigard J.A."/>
            <person name="Takano Y."/>
            <person name="Takahara H."/>
            <person name="Trail F."/>
            <person name="van der Does H.C."/>
            <person name="Voll L.M."/>
            <person name="Will I."/>
            <person name="Young S."/>
            <person name="Zeng Q."/>
            <person name="Zhang J."/>
            <person name="Zhou S."/>
            <person name="Dickman M.B."/>
            <person name="Schulze-Lefert P."/>
            <person name="Ver Loren van Themaat E."/>
            <person name="Ma L.-J."/>
            <person name="Vaillancourt L.J."/>
        </authorList>
    </citation>
    <scope>NUCLEOTIDE SEQUENCE [LARGE SCALE GENOMIC DNA]</scope>
    <source>
        <strain evidence="2">M1.001 / M2 / FGSC 10212</strain>
    </source>
</reference>
<dbReference type="Proteomes" id="UP000008782">
    <property type="component" value="Unassembled WGS sequence"/>
</dbReference>
<dbReference type="GeneID" id="24413850"/>
<accession>E3QR53</accession>
<evidence type="ECO:0000313" key="1">
    <source>
        <dbReference type="EMBL" id="EFQ33341.1"/>
    </source>
</evidence>
<dbReference type="GO" id="GO:0016705">
    <property type="term" value="F:oxidoreductase activity, acting on paired donors, with incorporation or reduction of molecular oxygen"/>
    <property type="evidence" value="ECO:0007669"/>
    <property type="project" value="InterPro"/>
</dbReference>
<dbReference type="GO" id="GO:0005506">
    <property type="term" value="F:iron ion binding"/>
    <property type="evidence" value="ECO:0007669"/>
    <property type="project" value="InterPro"/>
</dbReference>
<dbReference type="eggNOG" id="KOG0157">
    <property type="taxonomic scope" value="Eukaryota"/>
</dbReference>
<sequence length="176" mass="20139">MRQAKDIPTRRREFDKSSFLPDGMESMGYLHGIYTTGDKFKSNRQLIQDRMTSSFLDNHVGPAVLNKGLELVELWWLRAKLARGRPFSVKKDLEYTSLGVMLDFAFGSNWKHTALGPQVQLLSRLALEDIDIKTVDDPVSLPTVPLADFPNSVYEAPEVVEKTINALMPKLQTWWW</sequence>
<proteinExistence type="predicted"/>
<organism evidence="2">
    <name type="scientific">Colletotrichum graminicola (strain M1.001 / M2 / FGSC 10212)</name>
    <name type="common">Maize anthracnose fungus</name>
    <name type="synonym">Glomerella graminicola</name>
    <dbReference type="NCBI Taxonomy" id="645133"/>
    <lineage>
        <taxon>Eukaryota</taxon>
        <taxon>Fungi</taxon>
        <taxon>Dikarya</taxon>
        <taxon>Ascomycota</taxon>
        <taxon>Pezizomycotina</taxon>
        <taxon>Sordariomycetes</taxon>
        <taxon>Hypocreomycetidae</taxon>
        <taxon>Glomerellales</taxon>
        <taxon>Glomerellaceae</taxon>
        <taxon>Colletotrichum</taxon>
        <taxon>Colletotrichum graminicola species complex</taxon>
    </lineage>
</organism>
<dbReference type="EMBL" id="GG697369">
    <property type="protein sequence ID" value="EFQ33341.1"/>
    <property type="molecule type" value="Genomic_DNA"/>
</dbReference>
<dbReference type="InterPro" id="IPR036396">
    <property type="entry name" value="Cyt_P450_sf"/>
</dbReference>
<gene>
    <name evidence="1" type="ORF">GLRG_08485</name>
</gene>